<dbReference type="AlphaFoldDB" id="A0A7R9QHU2"/>
<dbReference type="Pfam" id="PF00043">
    <property type="entry name" value="GST_C"/>
    <property type="match status" value="1"/>
</dbReference>
<dbReference type="SFLD" id="SFLDS00019">
    <property type="entry name" value="Glutathione_Transferase_(cytos"/>
    <property type="match status" value="1"/>
</dbReference>
<sequence>MNPSHSIPTIVDEGFVLWESRAIMQYLCNKYDVSGTLYPREPKKRAIVDRWLNFDITLMGSYKYGVMMKAFGGADPPEDKIIAMKNNLKLFDQLIGDNKYLTGDDLTIADLALLVTNSALLLANVDLSEYPNVKRWLTSLTTGLPYFTEFNVFDPKEMEVWVAKSQAYLKRQFN</sequence>
<dbReference type="SUPFAM" id="SSF47616">
    <property type="entry name" value="GST C-terminal domain-like"/>
    <property type="match status" value="1"/>
</dbReference>
<accession>A0A7R9QHU2</accession>
<dbReference type="InterPro" id="IPR004045">
    <property type="entry name" value="Glutathione_S-Trfase_N"/>
</dbReference>
<comment type="subunit">
    <text evidence="1">Homodimer.</text>
</comment>
<dbReference type="Gene3D" id="1.20.1050.10">
    <property type="match status" value="1"/>
</dbReference>
<protein>
    <recommendedName>
        <fullName evidence="6">Glutathione S-transferase</fullName>
    </recommendedName>
</protein>
<dbReference type="PANTHER" id="PTHR43969">
    <property type="entry name" value="GLUTATHIONE S TRANSFERASE D10, ISOFORM A-RELATED"/>
    <property type="match status" value="1"/>
</dbReference>
<dbReference type="EMBL" id="CAJPVJ010002410">
    <property type="protein sequence ID" value="CAG2166244.1"/>
    <property type="molecule type" value="Genomic_DNA"/>
</dbReference>
<reference evidence="4" key="1">
    <citation type="submission" date="2020-11" db="EMBL/GenBank/DDBJ databases">
        <authorList>
            <person name="Tran Van P."/>
        </authorList>
    </citation>
    <scope>NUCLEOTIDE SEQUENCE</scope>
</reference>
<keyword evidence="5" id="KW-1185">Reference proteome</keyword>
<dbReference type="PROSITE" id="PS50404">
    <property type="entry name" value="GST_NTER"/>
    <property type="match status" value="1"/>
</dbReference>
<dbReference type="InterPro" id="IPR036282">
    <property type="entry name" value="Glutathione-S-Trfase_C_sf"/>
</dbReference>
<evidence type="ECO:0000313" key="4">
    <source>
        <dbReference type="EMBL" id="CAD7646525.1"/>
    </source>
</evidence>
<feature type="domain" description="GST N-terminal" evidence="2">
    <location>
        <begin position="1"/>
        <end position="35"/>
    </location>
</feature>
<dbReference type="InterPro" id="IPR036249">
    <property type="entry name" value="Thioredoxin-like_sf"/>
</dbReference>
<dbReference type="EMBL" id="OC917235">
    <property type="protein sequence ID" value="CAD7646525.1"/>
    <property type="molecule type" value="Genomic_DNA"/>
</dbReference>
<dbReference type="InterPro" id="IPR004046">
    <property type="entry name" value="GST_C"/>
</dbReference>
<dbReference type="Proteomes" id="UP000728032">
    <property type="component" value="Unassembled WGS sequence"/>
</dbReference>
<dbReference type="GO" id="GO:0006749">
    <property type="term" value="P:glutathione metabolic process"/>
    <property type="evidence" value="ECO:0007669"/>
    <property type="project" value="TreeGrafter"/>
</dbReference>
<organism evidence="4">
    <name type="scientific">Oppiella nova</name>
    <dbReference type="NCBI Taxonomy" id="334625"/>
    <lineage>
        <taxon>Eukaryota</taxon>
        <taxon>Metazoa</taxon>
        <taxon>Ecdysozoa</taxon>
        <taxon>Arthropoda</taxon>
        <taxon>Chelicerata</taxon>
        <taxon>Arachnida</taxon>
        <taxon>Acari</taxon>
        <taxon>Acariformes</taxon>
        <taxon>Sarcoptiformes</taxon>
        <taxon>Oribatida</taxon>
        <taxon>Brachypylina</taxon>
        <taxon>Oppioidea</taxon>
        <taxon>Oppiidae</taxon>
        <taxon>Oppiella</taxon>
    </lineage>
</organism>
<evidence type="ECO:0000259" key="2">
    <source>
        <dbReference type="PROSITE" id="PS50404"/>
    </source>
</evidence>
<evidence type="ECO:0000313" key="5">
    <source>
        <dbReference type="Proteomes" id="UP000728032"/>
    </source>
</evidence>
<dbReference type="GO" id="GO:0004364">
    <property type="term" value="F:glutathione transferase activity"/>
    <property type="evidence" value="ECO:0007669"/>
    <property type="project" value="TreeGrafter"/>
</dbReference>
<dbReference type="OrthoDB" id="6491150at2759"/>
<dbReference type="InterPro" id="IPR010987">
    <property type="entry name" value="Glutathione-S-Trfase_C-like"/>
</dbReference>
<dbReference type="CDD" id="cd03177">
    <property type="entry name" value="GST_C_Delta_Epsilon"/>
    <property type="match status" value="1"/>
</dbReference>
<dbReference type="PROSITE" id="PS50405">
    <property type="entry name" value="GST_CTER"/>
    <property type="match status" value="1"/>
</dbReference>
<dbReference type="Pfam" id="PF13409">
    <property type="entry name" value="GST_N_2"/>
    <property type="match status" value="1"/>
</dbReference>
<dbReference type="FunFam" id="1.20.1050.10:FF:000007">
    <property type="entry name" value="Glutathione S-transferase 1-1"/>
    <property type="match status" value="1"/>
</dbReference>
<feature type="domain" description="GST C-terminal" evidence="3">
    <location>
        <begin position="41"/>
        <end position="173"/>
    </location>
</feature>
<dbReference type="SUPFAM" id="SSF52833">
    <property type="entry name" value="Thioredoxin-like"/>
    <property type="match status" value="1"/>
</dbReference>
<dbReference type="InterPro" id="IPR040079">
    <property type="entry name" value="Glutathione_S-Trfase"/>
</dbReference>
<evidence type="ECO:0000256" key="1">
    <source>
        <dbReference type="ARBA" id="ARBA00011738"/>
    </source>
</evidence>
<evidence type="ECO:0000259" key="3">
    <source>
        <dbReference type="PROSITE" id="PS50405"/>
    </source>
</evidence>
<name>A0A7R9QHU2_9ACAR</name>
<dbReference type="Gene3D" id="3.40.30.10">
    <property type="entry name" value="Glutaredoxin"/>
    <property type="match status" value="1"/>
</dbReference>
<evidence type="ECO:0008006" key="6">
    <source>
        <dbReference type="Google" id="ProtNLM"/>
    </source>
</evidence>
<gene>
    <name evidence="4" type="ORF">ONB1V03_LOCUS5771</name>
</gene>
<dbReference type="PANTHER" id="PTHR43969:SF9">
    <property type="entry name" value="GLUTATHIONE S TRANSFERASE D10, ISOFORM A-RELATED"/>
    <property type="match status" value="1"/>
</dbReference>
<dbReference type="SFLD" id="SFLDG00358">
    <property type="entry name" value="Main_(cytGST)"/>
    <property type="match status" value="1"/>
</dbReference>
<proteinExistence type="predicted"/>